<dbReference type="PANTHER" id="PTHR28533">
    <property type="entry name" value="PROTEIN PBN1"/>
    <property type="match status" value="1"/>
</dbReference>
<evidence type="ECO:0000256" key="8">
    <source>
        <dbReference type="ARBA" id="ARBA00022989"/>
    </source>
</evidence>
<dbReference type="FunCoup" id="A0A2T3B6R3">
    <property type="interactions" value="41"/>
</dbReference>
<dbReference type="InterPro" id="IPR042322">
    <property type="entry name" value="Pbn1"/>
</dbReference>
<keyword evidence="10" id="KW-0325">Glycoprotein</keyword>
<sequence>MRQRITFLQEPQDSLDPKLLEVTSDSISTKELKAAREDRVTFGFDELPQELYRVLKASHELHIRWVSPNNYNTIAPLVSRLSPGLHLFYTPQRNNNGSNLLCPMLKKVFGDLDCQSPEKSFTTLPVERFALSAATQYYQPLESLHDLVEYGQHKLCQSSDQECLSRISSLLDASSVDIDFDTISHALTITAFWPPQTRHLSVKNTIKNTRLEVGILSVESPKEPEELSLGGFLTVVGEDTKPSPTLFSFPARHHPTGSTFSASFLTPTGMHPTLELGISSSRPPTEERSCSLHAHLTLPRAIFVDKYQLSDQLLLASKNLSAVHYITTPVDLEAPAYAMTLWGSSVLVELAPPSSGAEQPWTEQPWTAAIPLHLRYLPPTSSTSGQSPLHIPYPVVFWACVADEGSKFPINPFDRVNLGYDGLFGPKTMFYHLPPEGDTLINTITVPVLDLDKSKYVELGTAGVVLLGFLWVGWCLWRVWSRNPYGSGANKVAKEKKKQ</sequence>
<keyword evidence="9 11" id="KW-0472">Membrane</keyword>
<dbReference type="UniPathway" id="UPA00196"/>
<evidence type="ECO:0000256" key="6">
    <source>
        <dbReference type="ARBA" id="ARBA00022692"/>
    </source>
</evidence>
<evidence type="ECO:0000256" key="7">
    <source>
        <dbReference type="ARBA" id="ARBA00022824"/>
    </source>
</evidence>
<keyword evidence="8 11" id="KW-1133">Transmembrane helix</keyword>
<keyword evidence="6 11" id="KW-0812">Transmembrane</keyword>
<dbReference type="EMBL" id="KZ679009">
    <property type="protein sequence ID" value="PSS22436.1"/>
    <property type="molecule type" value="Genomic_DNA"/>
</dbReference>
<protein>
    <recommendedName>
        <fullName evidence="4 11">Protein PBN1</fullName>
    </recommendedName>
</protein>
<dbReference type="PANTHER" id="PTHR28533:SF1">
    <property type="entry name" value="PROTEIN PBN1"/>
    <property type="match status" value="1"/>
</dbReference>
<dbReference type="GO" id="GO:0006506">
    <property type="term" value="P:GPI anchor biosynthetic process"/>
    <property type="evidence" value="ECO:0007669"/>
    <property type="project" value="UniProtKB-UniPathway"/>
</dbReference>
<accession>A0A2T3B6R3</accession>
<evidence type="ECO:0000256" key="3">
    <source>
        <dbReference type="ARBA" id="ARBA00010345"/>
    </source>
</evidence>
<gene>
    <name evidence="12" type="ORF">M430DRAFT_98323</name>
</gene>
<dbReference type="GO" id="GO:0005789">
    <property type="term" value="C:endoplasmic reticulum membrane"/>
    <property type="evidence" value="ECO:0007669"/>
    <property type="project" value="UniProtKB-SubCell"/>
</dbReference>
<dbReference type="GO" id="GO:1990529">
    <property type="term" value="C:glycosylphosphatidylinositol-mannosyltransferase I complex"/>
    <property type="evidence" value="ECO:0007669"/>
    <property type="project" value="TreeGrafter"/>
</dbReference>
<proteinExistence type="inferred from homology"/>
<feature type="transmembrane region" description="Helical" evidence="11">
    <location>
        <begin position="456"/>
        <end position="477"/>
    </location>
</feature>
<evidence type="ECO:0000256" key="4">
    <source>
        <dbReference type="ARBA" id="ARBA00020410"/>
    </source>
</evidence>
<evidence type="ECO:0000256" key="5">
    <source>
        <dbReference type="ARBA" id="ARBA00022502"/>
    </source>
</evidence>
<dbReference type="AlphaFoldDB" id="A0A2T3B6R3"/>
<comment type="subcellular location">
    <subcellularLocation>
        <location evidence="11">Endoplasmic reticulum membrane</location>
        <topology evidence="11">Single-pass membrane protein</topology>
    </subcellularLocation>
    <subcellularLocation>
        <location evidence="1">Endoplasmic reticulum membrane</location>
        <topology evidence="1">Single-pass type III membrane protein</topology>
    </subcellularLocation>
</comment>
<evidence type="ECO:0000256" key="9">
    <source>
        <dbReference type="ARBA" id="ARBA00023136"/>
    </source>
</evidence>
<keyword evidence="13" id="KW-1185">Reference proteome</keyword>
<comment type="similarity">
    <text evidence="3 11">Belongs to the PIGX family.</text>
</comment>
<keyword evidence="5 11" id="KW-0337">GPI-anchor biosynthesis</keyword>
<comment type="function">
    <text evidence="11">Required for proper folding and/or the stability of a subset of proteins in the endoplasmic reticulum. Component of glycosylphosphatidylinositol-mannosyltransferase 1 which transfers the first of the 4 mannoses in the GPI-anchor precursors during GPI-anchor biosynthesis. Probably acts by stabilizing the mannosyltransferase GPI14.</text>
</comment>
<dbReference type="Pfam" id="PF08320">
    <property type="entry name" value="PIG-X"/>
    <property type="match status" value="1"/>
</dbReference>
<dbReference type="RefSeq" id="XP_024722591.1">
    <property type="nucleotide sequence ID" value="XM_024870115.1"/>
</dbReference>
<dbReference type="InParanoid" id="A0A2T3B6R3"/>
<evidence type="ECO:0000313" key="12">
    <source>
        <dbReference type="EMBL" id="PSS22436.1"/>
    </source>
</evidence>
<dbReference type="SMART" id="SM00780">
    <property type="entry name" value="PIG-X"/>
    <property type="match status" value="1"/>
</dbReference>
<keyword evidence="7 11" id="KW-0256">Endoplasmic reticulum</keyword>
<evidence type="ECO:0000256" key="1">
    <source>
        <dbReference type="ARBA" id="ARBA00004643"/>
    </source>
</evidence>
<evidence type="ECO:0000256" key="2">
    <source>
        <dbReference type="ARBA" id="ARBA00004687"/>
    </source>
</evidence>
<organism evidence="12 13">
    <name type="scientific">Amorphotheca resinae ATCC 22711</name>
    <dbReference type="NCBI Taxonomy" id="857342"/>
    <lineage>
        <taxon>Eukaryota</taxon>
        <taxon>Fungi</taxon>
        <taxon>Dikarya</taxon>
        <taxon>Ascomycota</taxon>
        <taxon>Pezizomycotina</taxon>
        <taxon>Leotiomycetes</taxon>
        <taxon>Helotiales</taxon>
        <taxon>Amorphothecaceae</taxon>
        <taxon>Amorphotheca</taxon>
    </lineage>
</organism>
<comment type="pathway">
    <text evidence="2 11">Glycolipid biosynthesis; glycosylphosphatidylinositol-anchor biosynthesis.</text>
</comment>
<dbReference type="Proteomes" id="UP000241818">
    <property type="component" value="Unassembled WGS sequence"/>
</dbReference>
<evidence type="ECO:0000256" key="11">
    <source>
        <dbReference type="RuleBase" id="RU366056"/>
    </source>
</evidence>
<evidence type="ECO:0000313" key="13">
    <source>
        <dbReference type="Proteomes" id="UP000241818"/>
    </source>
</evidence>
<dbReference type="InterPro" id="IPR013233">
    <property type="entry name" value="PIG-X/PBN1"/>
</dbReference>
<dbReference type="GO" id="GO:0000030">
    <property type="term" value="F:mannosyltransferase activity"/>
    <property type="evidence" value="ECO:0007669"/>
    <property type="project" value="TreeGrafter"/>
</dbReference>
<dbReference type="STRING" id="857342.A0A2T3B6R3"/>
<evidence type="ECO:0000256" key="10">
    <source>
        <dbReference type="ARBA" id="ARBA00023180"/>
    </source>
</evidence>
<reference evidence="12 13" key="1">
    <citation type="journal article" date="2018" name="New Phytol.">
        <title>Comparative genomics and transcriptomics depict ericoid mycorrhizal fungi as versatile saprotrophs and plant mutualists.</title>
        <authorList>
            <person name="Martino E."/>
            <person name="Morin E."/>
            <person name="Grelet G.A."/>
            <person name="Kuo A."/>
            <person name="Kohler A."/>
            <person name="Daghino S."/>
            <person name="Barry K.W."/>
            <person name="Cichocki N."/>
            <person name="Clum A."/>
            <person name="Dockter R.B."/>
            <person name="Hainaut M."/>
            <person name="Kuo R.C."/>
            <person name="LaButti K."/>
            <person name="Lindahl B.D."/>
            <person name="Lindquist E.A."/>
            <person name="Lipzen A."/>
            <person name="Khouja H.R."/>
            <person name="Magnuson J."/>
            <person name="Murat C."/>
            <person name="Ohm R.A."/>
            <person name="Singer S.W."/>
            <person name="Spatafora J.W."/>
            <person name="Wang M."/>
            <person name="Veneault-Fourrey C."/>
            <person name="Henrissat B."/>
            <person name="Grigoriev I.V."/>
            <person name="Martin F.M."/>
            <person name="Perotto S."/>
        </authorList>
    </citation>
    <scope>NUCLEOTIDE SEQUENCE [LARGE SCALE GENOMIC DNA]</scope>
    <source>
        <strain evidence="12 13">ATCC 22711</strain>
    </source>
</reference>
<dbReference type="GeneID" id="36578196"/>
<dbReference type="OrthoDB" id="5546453at2759"/>
<name>A0A2T3B6R3_AMORE</name>